<dbReference type="RefSeq" id="WP_007840443.1">
    <property type="nucleotide sequence ID" value="NZ_AKJY01000009.1"/>
</dbReference>
<evidence type="ECO:0000313" key="2">
    <source>
        <dbReference type="Proteomes" id="UP000007509"/>
    </source>
</evidence>
<dbReference type="OrthoDB" id="7804719at2"/>
<dbReference type="EMBL" id="AKJY01000009">
    <property type="protein sequence ID" value="EJL75094.1"/>
    <property type="molecule type" value="Genomic_DNA"/>
</dbReference>
<dbReference type="PATRIC" id="fig|1144316.3.peg.585"/>
<evidence type="ECO:0000313" key="1">
    <source>
        <dbReference type="EMBL" id="EJL75094.1"/>
    </source>
</evidence>
<dbReference type="AlphaFoldDB" id="J3CN81"/>
<gene>
    <name evidence="1" type="ORF">PMI13_00568</name>
</gene>
<dbReference type="Proteomes" id="UP000007509">
    <property type="component" value="Unassembled WGS sequence"/>
</dbReference>
<organism evidence="1 2">
    <name type="scientific">Chryseobacterium populi</name>
    <dbReference type="NCBI Taxonomy" id="1144316"/>
    <lineage>
        <taxon>Bacteria</taxon>
        <taxon>Pseudomonadati</taxon>
        <taxon>Bacteroidota</taxon>
        <taxon>Flavobacteriia</taxon>
        <taxon>Flavobacteriales</taxon>
        <taxon>Weeksellaceae</taxon>
        <taxon>Chryseobacterium group</taxon>
        <taxon>Chryseobacterium</taxon>
    </lineage>
</organism>
<keyword evidence="2" id="KW-1185">Reference proteome</keyword>
<name>J3CN81_9FLAO</name>
<accession>J3CN81</accession>
<reference evidence="1 2" key="1">
    <citation type="journal article" date="2012" name="J. Bacteriol.">
        <title>Twenty-one genome sequences from Pseudomonas species and 19 genome sequences from diverse bacteria isolated from the rhizosphere and endosphere of Populus deltoides.</title>
        <authorList>
            <person name="Brown S.D."/>
            <person name="Utturkar S.M."/>
            <person name="Klingeman D.M."/>
            <person name="Johnson C.M."/>
            <person name="Martin S.L."/>
            <person name="Land M.L."/>
            <person name="Lu T.Y."/>
            <person name="Schadt C.W."/>
            <person name="Doktycz M.J."/>
            <person name="Pelletier D.A."/>
        </authorList>
    </citation>
    <scope>NUCLEOTIDE SEQUENCE [LARGE SCALE GENOMIC DNA]</scope>
    <source>
        <strain evidence="1 2">CF314</strain>
    </source>
</reference>
<sequence>MKNPTDVSPFVEAEEIIAELQKQANSIFSSILKTPLSQLTITDKGNFPYYWQNPTNLAFNNKTYNWIASNLKANTTPVQLDQVFTNFYTQVLSKVVYSLSTSDTATLNTAQQNAVNQQVALLNSWKQAYGSLPPATPTMQPIDVIMNTIATQWASPKTTLSEIQVSKNLNKLLNNTPASGKVILPVLANYLNALGASVTLQNNVTMNNGYVSTALGNVQTPSSDNGGLTLDNNTTVPAFQMTTQISDILNGLKNTSQAVNLTMEVSRETSDRFTVSVSGSTGFSIPILDFLTVGVSGNAKYFSDSLATTENKISVSMSFTGATLVNFGPSAYSTATGLNWAWFAPIQEAIKNGSKDVTGFKFSPNPNIDFSQNGPFGLLNGVAISNYPTIVIKVTSSNYQSIQKTFEQSSSVKVSFLGIPLASASESTYSSSTSVDSSSSTITITLNPPQDLIAGNSVDSLGWVLGAVLDYPGN</sequence>
<proteinExistence type="predicted"/>
<protein>
    <submittedName>
        <fullName evidence="1">Uncharacterized protein</fullName>
    </submittedName>
</protein>
<comment type="caution">
    <text evidence="1">The sequence shown here is derived from an EMBL/GenBank/DDBJ whole genome shotgun (WGS) entry which is preliminary data.</text>
</comment>